<feature type="domain" description="HTH gntR-type" evidence="4">
    <location>
        <begin position="9"/>
        <end position="77"/>
    </location>
</feature>
<proteinExistence type="predicted"/>
<reference evidence="5 6" key="1">
    <citation type="submission" date="2021-02" db="EMBL/GenBank/DDBJ databases">
        <title>Alicyclobacillus curvatus sp. nov. and Alicyclobacillus mengziensis sp. nov., two acidophilic bacteria isolated from acid mine drainage.</title>
        <authorList>
            <person name="Huang Y."/>
        </authorList>
    </citation>
    <scope>NUCLEOTIDE SEQUENCE [LARGE SCALE GENOMIC DNA]</scope>
    <source>
        <strain evidence="5 6">S30H14</strain>
    </source>
</reference>
<keyword evidence="3" id="KW-0804">Transcription</keyword>
<dbReference type="Proteomes" id="UP000663505">
    <property type="component" value="Chromosome"/>
</dbReference>
<dbReference type="CDD" id="cd07377">
    <property type="entry name" value="WHTH_GntR"/>
    <property type="match status" value="1"/>
</dbReference>
<dbReference type="SUPFAM" id="SSF46785">
    <property type="entry name" value="Winged helix' DNA-binding domain"/>
    <property type="match status" value="1"/>
</dbReference>
<dbReference type="PRINTS" id="PR00035">
    <property type="entry name" value="HTHGNTR"/>
</dbReference>
<accession>A0A9X7Z4Q6</accession>
<dbReference type="InterPro" id="IPR011711">
    <property type="entry name" value="GntR_C"/>
</dbReference>
<evidence type="ECO:0000313" key="5">
    <source>
        <dbReference type="EMBL" id="QSO45602.1"/>
    </source>
</evidence>
<dbReference type="GO" id="GO:0003700">
    <property type="term" value="F:DNA-binding transcription factor activity"/>
    <property type="evidence" value="ECO:0007669"/>
    <property type="project" value="InterPro"/>
</dbReference>
<dbReference type="PANTHER" id="PTHR43537:SF5">
    <property type="entry name" value="UXU OPERON TRANSCRIPTIONAL REGULATOR"/>
    <property type="match status" value="1"/>
</dbReference>
<keyword evidence="1" id="KW-0805">Transcription regulation</keyword>
<organism evidence="5 6">
    <name type="scientific">Alicyclobacillus mengziensis</name>
    <dbReference type="NCBI Taxonomy" id="2931921"/>
    <lineage>
        <taxon>Bacteria</taxon>
        <taxon>Bacillati</taxon>
        <taxon>Bacillota</taxon>
        <taxon>Bacilli</taxon>
        <taxon>Bacillales</taxon>
        <taxon>Alicyclobacillaceae</taxon>
        <taxon>Alicyclobacillus</taxon>
    </lineage>
</organism>
<dbReference type="SMART" id="SM00345">
    <property type="entry name" value="HTH_GNTR"/>
    <property type="match status" value="1"/>
</dbReference>
<dbReference type="GO" id="GO:0003677">
    <property type="term" value="F:DNA binding"/>
    <property type="evidence" value="ECO:0007669"/>
    <property type="project" value="UniProtKB-KW"/>
</dbReference>
<keyword evidence="6" id="KW-1185">Reference proteome</keyword>
<dbReference type="PANTHER" id="PTHR43537">
    <property type="entry name" value="TRANSCRIPTIONAL REGULATOR, GNTR FAMILY"/>
    <property type="match status" value="1"/>
</dbReference>
<sequence length="234" mass="25852">MFEPISDNVALSQKIVAKVTDAITRGELRPGDRLPTEREMASQFQVSRTSIRDAIKILTGRGLLTVKHGVGIFVADPNKSVEDSWAAEAHSANLRDLFEIRKMLETEASFYAAERASAEDIKRISEILDEALLHESDLQSLSLYDARFHVAIAEASKNLLLVKVMWSLLESLEEGRRSSLQIPGRAAVSIREHQAILKAITEHDANGARSAMLAHLTSVEGSVQTRPVEINTEL</sequence>
<dbReference type="InterPro" id="IPR036388">
    <property type="entry name" value="WH-like_DNA-bd_sf"/>
</dbReference>
<dbReference type="SMART" id="SM00895">
    <property type="entry name" value="FCD"/>
    <property type="match status" value="1"/>
</dbReference>
<name>A0A9X7Z4Q6_9BACL</name>
<dbReference type="InterPro" id="IPR036390">
    <property type="entry name" value="WH_DNA-bd_sf"/>
</dbReference>
<gene>
    <name evidence="5" type="ORF">JZ786_13630</name>
</gene>
<dbReference type="SUPFAM" id="SSF48008">
    <property type="entry name" value="GntR ligand-binding domain-like"/>
    <property type="match status" value="1"/>
</dbReference>
<protein>
    <submittedName>
        <fullName evidence="5">FadR family transcriptional regulator</fullName>
    </submittedName>
</protein>
<dbReference type="Pfam" id="PF00392">
    <property type="entry name" value="GntR"/>
    <property type="match status" value="1"/>
</dbReference>
<dbReference type="KEGG" id="afx:JZ786_13630"/>
<keyword evidence="2" id="KW-0238">DNA-binding</keyword>
<evidence type="ECO:0000256" key="2">
    <source>
        <dbReference type="ARBA" id="ARBA00023125"/>
    </source>
</evidence>
<dbReference type="InterPro" id="IPR000524">
    <property type="entry name" value="Tscrpt_reg_HTH_GntR"/>
</dbReference>
<dbReference type="Gene3D" id="1.10.10.10">
    <property type="entry name" value="Winged helix-like DNA-binding domain superfamily/Winged helix DNA-binding domain"/>
    <property type="match status" value="1"/>
</dbReference>
<evidence type="ECO:0000259" key="4">
    <source>
        <dbReference type="PROSITE" id="PS50949"/>
    </source>
</evidence>
<dbReference type="Pfam" id="PF07729">
    <property type="entry name" value="FCD"/>
    <property type="match status" value="1"/>
</dbReference>
<dbReference type="InterPro" id="IPR008920">
    <property type="entry name" value="TF_FadR/GntR_C"/>
</dbReference>
<dbReference type="Gene3D" id="1.20.120.530">
    <property type="entry name" value="GntR ligand-binding domain-like"/>
    <property type="match status" value="1"/>
</dbReference>
<dbReference type="EMBL" id="CP071182">
    <property type="protein sequence ID" value="QSO45602.1"/>
    <property type="molecule type" value="Genomic_DNA"/>
</dbReference>
<evidence type="ECO:0000256" key="3">
    <source>
        <dbReference type="ARBA" id="ARBA00023163"/>
    </source>
</evidence>
<dbReference type="AlphaFoldDB" id="A0A9X7Z4Q6"/>
<evidence type="ECO:0000256" key="1">
    <source>
        <dbReference type="ARBA" id="ARBA00023015"/>
    </source>
</evidence>
<evidence type="ECO:0000313" key="6">
    <source>
        <dbReference type="Proteomes" id="UP000663505"/>
    </source>
</evidence>
<dbReference type="PROSITE" id="PS50949">
    <property type="entry name" value="HTH_GNTR"/>
    <property type="match status" value="1"/>
</dbReference>
<dbReference type="RefSeq" id="WP_206654971.1">
    <property type="nucleotide sequence ID" value="NZ_CP071182.1"/>
</dbReference>